<dbReference type="Gene3D" id="1.10.10.10">
    <property type="entry name" value="Winged helix-like DNA-binding domain superfamily/Winged helix DNA-binding domain"/>
    <property type="match status" value="1"/>
</dbReference>
<proteinExistence type="predicted"/>
<dbReference type="InterPro" id="IPR001347">
    <property type="entry name" value="SIS_dom"/>
</dbReference>
<dbReference type="InterPro" id="IPR035472">
    <property type="entry name" value="RpiR-like_SIS"/>
</dbReference>
<dbReference type="Gene3D" id="3.40.50.10490">
    <property type="entry name" value="Glucose-6-phosphate isomerase like protein, domain 1"/>
    <property type="match status" value="1"/>
</dbReference>
<dbReference type="GO" id="GO:0003700">
    <property type="term" value="F:DNA-binding transcription factor activity"/>
    <property type="evidence" value="ECO:0007669"/>
    <property type="project" value="InterPro"/>
</dbReference>
<dbReference type="Proteomes" id="UP000245624">
    <property type="component" value="Unassembled WGS sequence"/>
</dbReference>
<dbReference type="PROSITE" id="PS51464">
    <property type="entry name" value="SIS"/>
    <property type="match status" value="1"/>
</dbReference>
<dbReference type="SUPFAM" id="SSF46689">
    <property type="entry name" value="Homeodomain-like"/>
    <property type="match status" value="1"/>
</dbReference>
<dbReference type="AlphaFoldDB" id="A0A317KUX5"/>
<keyword evidence="2" id="KW-0238">DNA-binding</keyword>
<keyword evidence="3" id="KW-0804">Transcription</keyword>
<feature type="domain" description="SIS" evidence="5">
    <location>
        <begin position="111"/>
        <end position="248"/>
    </location>
</feature>
<dbReference type="Pfam" id="PF01380">
    <property type="entry name" value="SIS"/>
    <property type="match status" value="1"/>
</dbReference>
<dbReference type="SUPFAM" id="SSF53697">
    <property type="entry name" value="SIS domain"/>
    <property type="match status" value="1"/>
</dbReference>
<dbReference type="OrthoDB" id="3684496at2"/>
<evidence type="ECO:0000256" key="2">
    <source>
        <dbReference type="ARBA" id="ARBA00023125"/>
    </source>
</evidence>
<dbReference type="InterPro" id="IPR047640">
    <property type="entry name" value="RpiR-like"/>
</dbReference>
<keyword evidence="1" id="KW-0805">Transcription regulation</keyword>
<evidence type="ECO:0000256" key="1">
    <source>
        <dbReference type="ARBA" id="ARBA00023015"/>
    </source>
</evidence>
<reference evidence="6 7" key="1">
    <citation type="submission" date="2018-05" db="EMBL/GenBank/DDBJ databases">
        <title>Genomic analysis of Gracilibacillus dipsosauri DD1 reveals novel features of a salt-tolerant amylase.</title>
        <authorList>
            <person name="Deutch C.E."/>
            <person name="Yang S."/>
        </authorList>
    </citation>
    <scope>NUCLEOTIDE SEQUENCE [LARGE SCALE GENOMIC DNA]</scope>
    <source>
        <strain evidence="6 7">DD1</strain>
    </source>
</reference>
<comment type="caution">
    <text evidence="6">The sequence shown here is derived from an EMBL/GenBank/DDBJ whole genome shotgun (WGS) entry which is preliminary data.</text>
</comment>
<dbReference type="GO" id="GO:1901135">
    <property type="term" value="P:carbohydrate derivative metabolic process"/>
    <property type="evidence" value="ECO:0007669"/>
    <property type="project" value="InterPro"/>
</dbReference>
<evidence type="ECO:0000313" key="6">
    <source>
        <dbReference type="EMBL" id="PWU67205.1"/>
    </source>
</evidence>
<dbReference type="InterPro" id="IPR000281">
    <property type="entry name" value="HTH_RpiR"/>
</dbReference>
<evidence type="ECO:0000259" key="4">
    <source>
        <dbReference type="PROSITE" id="PS51071"/>
    </source>
</evidence>
<dbReference type="CDD" id="cd05013">
    <property type="entry name" value="SIS_RpiR"/>
    <property type="match status" value="1"/>
</dbReference>
<organism evidence="6 7">
    <name type="scientific">Gracilibacillus dipsosauri</name>
    <dbReference type="NCBI Taxonomy" id="178340"/>
    <lineage>
        <taxon>Bacteria</taxon>
        <taxon>Bacillati</taxon>
        <taxon>Bacillota</taxon>
        <taxon>Bacilli</taxon>
        <taxon>Bacillales</taxon>
        <taxon>Bacillaceae</taxon>
        <taxon>Gracilibacillus</taxon>
    </lineage>
</organism>
<protein>
    <submittedName>
        <fullName evidence="6">MurR/RpiR family transcriptional regulator</fullName>
    </submittedName>
</protein>
<evidence type="ECO:0000259" key="5">
    <source>
        <dbReference type="PROSITE" id="PS51464"/>
    </source>
</evidence>
<sequence length="268" mass="30120">MSSILDQIQLNYQTLSKTEKKVADYVLTYNEELLNIHIKELAHQIDVSVATITRFCRKIGASSFVEFKILLRDAVKVQEVTEDVINSVHQFYESVINSTNSLSNLSTFQKACQWILKAKRIHAYGLGSSGLSAEELKLRLSRMGLTIDTHKDSHAMIIASSFLTEEDLVIAISSSGQTKEIIDASELAKRKNAKVISISNYSETPLANLSDLMLYTASIKPYLAQGFLNSQLSILYVLDVLSILLTNHQDTMKTYQHTLHALDEYKKI</sequence>
<evidence type="ECO:0000313" key="7">
    <source>
        <dbReference type="Proteomes" id="UP000245624"/>
    </source>
</evidence>
<dbReference type="InterPro" id="IPR036388">
    <property type="entry name" value="WH-like_DNA-bd_sf"/>
</dbReference>
<dbReference type="GO" id="GO:0097367">
    <property type="term" value="F:carbohydrate derivative binding"/>
    <property type="evidence" value="ECO:0007669"/>
    <property type="project" value="InterPro"/>
</dbReference>
<accession>A0A317KUX5</accession>
<evidence type="ECO:0000256" key="3">
    <source>
        <dbReference type="ARBA" id="ARBA00023163"/>
    </source>
</evidence>
<dbReference type="EMBL" id="QGTD01000018">
    <property type="protein sequence ID" value="PWU67205.1"/>
    <property type="molecule type" value="Genomic_DNA"/>
</dbReference>
<dbReference type="PANTHER" id="PTHR30514:SF21">
    <property type="entry name" value="RPIR-FAMILY TRANSCRIPTIONAL REGULATOR"/>
    <property type="match status" value="1"/>
</dbReference>
<feature type="domain" description="HTH rpiR-type" evidence="4">
    <location>
        <begin position="2"/>
        <end position="78"/>
    </location>
</feature>
<dbReference type="InterPro" id="IPR046348">
    <property type="entry name" value="SIS_dom_sf"/>
</dbReference>
<gene>
    <name evidence="6" type="ORF">DLJ74_16670</name>
</gene>
<dbReference type="GO" id="GO:0003677">
    <property type="term" value="F:DNA binding"/>
    <property type="evidence" value="ECO:0007669"/>
    <property type="project" value="UniProtKB-KW"/>
</dbReference>
<dbReference type="PROSITE" id="PS51071">
    <property type="entry name" value="HTH_RPIR"/>
    <property type="match status" value="1"/>
</dbReference>
<dbReference type="RefSeq" id="WP_109985299.1">
    <property type="nucleotide sequence ID" value="NZ_QGTD01000018.1"/>
</dbReference>
<dbReference type="PANTHER" id="PTHR30514">
    <property type="entry name" value="GLUCOKINASE"/>
    <property type="match status" value="1"/>
</dbReference>
<name>A0A317KUX5_9BACI</name>
<dbReference type="Pfam" id="PF01418">
    <property type="entry name" value="HTH_6"/>
    <property type="match status" value="1"/>
</dbReference>
<keyword evidence="7" id="KW-1185">Reference proteome</keyword>
<dbReference type="InterPro" id="IPR009057">
    <property type="entry name" value="Homeodomain-like_sf"/>
</dbReference>